<feature type="transmembrane region" description="Helical" evidence="5">
    <location>
        <begin position="246"/>
        <end position="268"/>
    </location>
</feature>
<dbReference type="PANTHER" id="PTHR46273">
    <property type="entry name" value="MYOSUPPRESSIN RECEPTOR 1, ISOFORM B-RELATED"/>
    <property type="match status" value="1"/>
</dbReference>
<dbReference type="CDD" id="cd14978">
    <property type="entry name" value="7tmA_FMRFamide_R-like"/>
    <property type="match status" value="1"/>
</dbReference>
<accession>A0AAV5T7D6</accession>
<organism evidence="7 8">
    <name type="scientific">Pristionchus entomophagus</name>
    <dbReference type="NCBI Taxonomy" id="358040"/>
    <lineage>
        <taxon>Eukaryota</taxon>
        <taxon>Metazoa</taxon>
        <taxon>Ecdysozoa</taxon>
        <taxon>Nematoda</taxon>
        <taxon>Chromadorea</taxon>
        <taxon>Rhabditida</taxon>
        <taxon>Rhabditina</taxon>
        <taxon>Diplogasteromorpha</taxon>
        <taxon>Diplogasteroidea</taxon>
        <taxon>Neodiplogasteridae</taxon>
        <taxon>Pristionchus</taxon>
    </lineage>
</organism>
<feature type="transmembrane region" description="Helical" evidence="5">
    <location>
        <begin position="177"/>
        <end position="195"/>
    </location>
</feature>
<evidence type="ECO:0000313" key="8">
    <source>
        <dbReference type="Proteomes" id="UP001432027"/>
    </source>
</evidence>
<sequence length="388" mass="44974">QPENAACLAALFCDRRADVKYPMCENDNYLFDLEDNDTKRFLGRLEAFGQGYTVYHRWICAFVCSFGILLNCLHIIVLTRNPMRVYIINNILSVIAVCDVTTMVSYLIYLIKFKFQEDETVFGHSYFWLVFLLAHVVSSIALHTVSLYLSVIMAFIRWNALDRLDSKWVKSRSIGSIFFVTFLFVMLISVSNLAVHDIVPTKDIFRHLQNLTQGINFDDLYTVSLRSLALDNDCVIFKSQLWLTGIFFKVIPCMLLLWFTVALMIKLYEMSRKRRLLRRDDTRKKNAVDKTTVMLIIMLTVFLFTELPQGAIAILNAVYTTDVHVNVYLHIGELLDLLSLVNCNVGFVLYCCMSSRYRHTFRSLFLTRLENTKSNRKDVISAFHNLLS</sequence>
<dbReference type="EMBL" id="BTSX01000003">
    <property type="protein sequence ID" value="GMS90862.1"/>
    <property type="molecule type" value="Genomic_DNA"/>
</dbReference>
<dbReference type="Pfam" id="PF10324">
    <property type="entry name" value="7TM_GPCR_Srw"/>
    <property type="match status" value="1"/>
</dbReference>
<evidence type="ECO:0000256" key="5">
    <source>
        <dbReference type="SAM" id="Phobius"/>
    </source>
</evidence>
<dbReference type="AlphaFoldDB" id="A0AAV5T7D6"/>
<keyword evidence="3 5" id="KW-1133">Transmembrane helix</keyword>
<gene>
    <name evidence="7" type="ORF">PENTCL1PPCAC_13037</name>
</gene>
<protein>
    <recommendedName>
        <fullName evidence="6">G-protein coupled receptors family 1 profile domain-containing protein</fullName>
    </recommendedName>
</protein>
<evidence type="ECO:0000256" key="3">
    <source>
        <dbReference type="ARBA" id="ARBA00022989"/>
    </source>
</evidence>
<dbReference type="SUPFAM" id="SSF81321">
    <property type="entry name" value="Family A G protein-coupled receptor-like"/>
    <property type="match status" value="1"/>
</dbReference>
<feature type="non-terminal residue" evidence="7">
    <location>
        <position position="1"/>
    </location>
</feature>
<feature type="transmembrane region" description="Helical" evidence="5">
    <location>
        <begin position="126"/>
        <end position="156"/>
    </location>
</feature>
<dbReference type="InterPro" id="IPR017452">
    <property type="entry name" value="GPCR_Rhodpsn_7TM"/>
</dbReference>
<evidence type="ECO:0000313" key="7">
    <source>
        <dbReference type="EMBL" id="GMS90862.1"/>
    </source>
</evidence>
<dbReference type="InterPro" id="IPR019427">
    <property type="entry name" value="7TM_GPCR_serpentine_rcpt_Srw"/>
</dbReference>
<feature type="transmembrane region" description="Helical" evidence="5">
    <location>
        <begin position="327"/>
        <end position="352"/>
    </location>
</feature>
<dbReference type="PANTHER" id="PTHR46273:SF9">
    <property type="entry name" value="G-PROTEIN COUPLED RECEPTORS FAMILY 1 PROFILE DOMAIN-CONTAINING PROTEIN"/>
    <property type="match status" value="1"/>
</dbReference>
<keyword evidence="2 5" id="KW-0812">Transmembrane</keyword>
<evidence type="ECO:0000256" key="4">
    <source>
        <dbReference type="ARBA" id="ARBA00023136"/>
    </source>
</evidence>
<comment type="caution">
    <text evidence="7">The sequence shown here is derived from an EMBL/GenBank/DDBJ whole genome shotgun (WGS) entry which is preliminary data.</text>
</comment>
<comment type="subcellular location">
    <subcellularLocation>
        <location evidence="1">Membrane</location>
    </subcellularLocation>
</comment>
<feature type="domain" description="G-protein coupled receptors family 1 profile" evidence="6">
    <location>
        <begin position="70"/>
        <end position="350"/>
    </location>
</feature>
<keyword evidence="8" id="KW-1185">Reference proteome</keyword>
<feature type="transmembrane region" description="Helical" evidence="5">
    <location>
        <begin position="55"/>
        <end position="79"/>
    </location>
</feature>
<feature type="transmembrane region" description="Helical" evidence="5">
    <location>
        <begin position="91"/>
        <end position="111"/>
    </location>
</feature>
<dbReference type="InterPro" id="IPR053219">
    <property type="entry name" value="GPCR_Dmsr-1"/>
</dbReference>
<dbReference type="GO" id="GO:0008528">
    <property type="term" value="F:G protein-coupled peptide receptor activity"/>
    <property type="evidence" value="ECO:0007669"/>
    <property type="project" value="InterPro"/>
</dbReference>
<name>A0AAV5T7D6_9BILA</name>
<dbReference type="PROSITE" id="PS50262">
    <property type="entry name" value="G_PROTEIN_RECEP_F1_2"/>
    <property type="match status" value="1"/>
</dbReference>
<proteinExistence type="predicted"/>
<evidence type="ECO:0000259" key="6">
    <source>
        <dbReference type="PROSITE" id="PS50262"/>
    </source>
</evidence>
<dbReference type="Gene3D" id="1.20.1070.10">
    <property type="entry name" value="Rhodopsin 7-helix transmembrane proteins"/>
    <property type="match status" value="1"/>
</dbReference>
<keyword evidence="4 5" id="KW-0472">Membrane</keyword>
<dbReference type="GO" id="GO:0005886">
    <property type="term" value="C:plasma membrane"/>
    <property type="evidence" value="ECO:0007669"/>
    <property type="project" value="TreeGrafter"/>
</dbReference>
<evidence type="ECO:0000256" key="2">
    <source>
        <dbReference type="ARBA" id="ARBA00022692"/>
    </source>
</evidence>
<evidence type="ECO:0000256" key="1">
    <source>
        <dbReference type="ARBA" id="ARBA00004370"/>
    </source>
</evidence>
<feature type="transmembrane region" description="Helical" evidence="5">
    <location>
        <begin position="293"/>
        <end position="315"/>
    </location>
</feature>
<reference evidence="7" key="1">
    <citation type="submission" date="2023-10" db="EMBL/GenBank/DDBJ databases">
        <title>Genome assembly of Pristionchus species.</title>
        <authorList>
            <person name="Yoshida K."/>
            <person name="Sommer R.J."/>
        </authorList>
    </citation>
    <scope>NUCLEOTIDE SEQUENCE</scope>
    <source>
        <strain evidence="7">RS0144</strain>
    </source>
</reference>
<dbReference type="Proteomes" id="UP001432027">
    <property type="component" value="Unassembled WGS sequence"/>
</dbReference>